<dbReference type="EMBL" id="KN818280">
    <property type="protein sequence ID" value="KIL61745.1"/>
    <property type="molecule type" value="Genomic_DNA"/>
</dbReference>
<protein>
    <submittedName>
        <fullName evidence="1">Uncharacterized protein</fullName>
    </submittedName>
</protein>
<keyword evidence="2" id="KW-1185">Reference proteome</keyword>
<reference evidence="1 2" key="1">
    <citation type="submission" date="2014-04" db="EMBL/GenBank/DDBJ databases">
        <title>Evolutionary Origins and Diversification of the Mycorrhizal Mutualists.</title>
        <authorList>
            <consortium name="DOE Joint Genome Institute"/>
            <consortium name="Mycorrhizal Genomics Consortium"/>
            <person name="Kohler A."/>
            <person name="Kuo A."/>
            <person name="Nagy L.G."/>
            <person name="Floudas D."/>
            <person name="Copeland A."/>
            <person name="Barry K.W."/>
            <person name="Cichocki N."/>
            <person name="Veneault-Fourrey C."/>
            <person name="LaButti K."/>
            <person name="Lindquist E.A."/>
            <person name="Lipzen A."/>
            <person name="Lundell T."/>
            <person name="Morin E."/>
            <person name="Murat C."/>
            <person name="Riley R."/>
            <person name="Ohm R."/>
            <person name="Sun H."/>
            <person name="Tunlid A."/>
            <person name="Henrissat B."/>
            <person name="Grigoriev I.V."/>
            <person name="Hibbett D.S."/>
            <person name="Martin F."/>
        </authorList>
    </citation>
    <scope>NUCLEOTIDE SEQUENCE [LARGE SCALE GENOMIC DNA]</scope>
    <source>
        <strain evidence="1 2">Koide BX008</strain>
    </source>
</reference>
<dbReference type="HOGENOM" id="CLU_1895643_0_0_1"/>
<evidence type="ECO:0000313" key="1">
    <source>
        <dbReference type="EMBL" id="KIL61745.1"/>
    </source>
</evidence>
<proteinExistence type="predicted"/>
<sequence>MEKNIGSCSVSRLKNESESSSFPCHQRNSHEPIIDNVVYQRSAASVRYDVLATESCNNSTIQFNLPSGSPPVLLFLTAYAALLGVALRYDNWHICEYKKGKVESSSMLTMAKSNETEDIDCIGPGDIWSWIRIR</sequence>
<organism evidence="1 2">
    <name type="scientific">Amanita muscaria (strain Koide BX008)</name>
    <dbReference type="NCBI Taxonomy" id="946122"/>
    <lineage>
        <taxon>Eukaryota</taxon>
        <taxon>Fungi</taxon>
        <taxon>Dikarya</taxon>
        <taxon>Basidiomycota</taxon>
        <taxon>Agaricomycotina</taxon>
        <taxon>Agaricomycetes</taxon>
        <taxon>Agaricomycetidae</taxon>
        <taxon>Agaricales</taxon>
        <taxon>Pluteineae</taxon>
        <taxon>Amanitaceae</taxon>
        <taxon>Amanita</taxon>
    </lineage>
</organism>
<accession>A0A0C2SF97</accession>
<gene>
    <name evidence="1" type="ORF">M378DRAFT_820645</name>
</gene>
<dbReference type="AlphaFoldDB" id="A0A0C2SF97"/>
<evidence type="ECO:0000313" key="2">
    <source>
        <dbReference type="Proteomes" id="UP000054549"/>
    </source>
</evidence>
<dbReference type="InParanoid" id="A0A0C2SF97"/>
<dbReference type="Proteomes" id="UP000054549">
    <property type="component" value="Unassembled WGS sequence"/>
</dbReference>
<name>A0A0C2SF97_AMAMK</name>